<feature type="compositionally biased region" description="Basic and acidic residues" evidence="2">
    <location>
        <begin position="792"/>
        <end position="810"/>
    </location>
</feature>
<comment type="caution">
    <text evidence="4">The sequence shown here is derived from an EMBL/GenBank/DDBJ whole genome shotgun (WGS) entry which is preliminary data.</text>
</comment>
<dbReference type="Proteomes" id="UP000627934">
    <property type="component" value="Unassembled WGS sequence"/>
</dbReference>
<dbReference type="InterPro" id="IPR023780">
    <property type="entry name" value="Chromo_domain"/>
</dbReference>
<feature type="compositionally biased region" description="Basic and acidic residues" evidence="2">
    <location>
        <begin position="274"/>
        <end position="283"/>
    </location>
</feature>
<sequence length="1035" mass="116265">MTGSSSSSLDSEEYEVDKLVDRRRSTTDPNTYDYKIRWKHYDSDDDTWENEKDISAPVLLMAYDATHPRTPLGSPMPEVSDTSAESDTSAASEITTSPKVPQSPGSIPSSLRAATSPQSDAEPPLEVGDNWISRVMDVRKLSSGRIRYLIQFTDDLGGEYEWRDESETQKIDDMRKKIAEMKIVKRVEAFKQSSDLVSRSKSPVSQQVTQPQGTTPSRAITPSMAASPAPIVRLTVVGAGPSGAPDPYDSSEPSSSSESELSESEDLDNLQGGHHSDDDKSSEVSEESDDEHGEENEHEDEDEDEEDDQDLRSQAFQNISQSQQQVAILSTPTPVPALPSANKYANYLHNDFYQLLSHVWDDCKDMHGALNQSKKMDFLYVGFRILASVPELLEAVVDGNVSLLKRDLRDNRPNDPLTRQMEKWDDRAAAQPSIYQRILVHEKTKQSPTRTELMKVIRNLRQYGRKGRGTMERKIDSLVGNWKEDRLRYAPDVDYHERQFQNAKTAKDKNEQAKKKQSAANRRKSFFQKVDEFCDKAESRLKKLPQNMWNKPLKNPWKYIGFAKNSEERNEKQHNKHVNSSPLMMLVEATAMYTLNVAAKSYLGPYRMEWSVVAYISGPDEATPSEIIMAVISEGYWFTGAGLAIEDSGKSNDVTDLDKKWSRFSTWTGSNTKYYERMKEQNDLIETKRNLRFVIKTHEAAAEARARGGQEGVEREIKRQLLARAIIGHQTISEGGKEAPLKAGQVRTSSSDDTSKSSMDGKKSTNEGESDRTGSKTGESHSDKDDEMEIDGSDRTGPRTGESHGDKDGEMEIDSEEQGSPPPASDMMDINEEESPPPSSEDTTSDNEACSPSPWEDVTSDEENGSPPPSEDVTSLNEKDGLPYFPKAGESESKAAQRLVNEAYLNAFELCRPSHYFMLTDPISEATMQIFKEKNDDAIERLWAIGSNDLEIATVKVYFCKLGSYFRYLIYGPSVSTQDIRTFYDYLERALQKAERKHKRRPNEKRGEGIGSKAKGVMRFLRAALVIADSKAYKA</sequence>
<organism evidence="4 5">
    <name type="scientific">Lasiodiplodia theobromae</name>
    <dbReference type="NCBI Taxonomy" id="45133"/>
    <lineage>
        <taxon>Eukaryota</taxon>
        <taxon>Fungi</taxon>
        <taxon>Dikarya</taxon>
        <taxon>Ascomycota</taxon>
        <taxon>Pezizomycotina</taxon>
        <taxon>Dothideomycetes</taxon>
        <taxon>Dothideomycetes incertae sedis</taxon>
        <taxon>Botryosphaeriales</taxon>
        <taxon>Botryosphaeriaceae</taxon>
        <taxon>Lasiodiplodia</taxon>
    </lineage>
</organism>
<reference evidence="4" key="2">
    <citation type="journal article" date="2018" name="DNA Res.">
        <title>Comparative genome and transcriptome analyses reveal adaptations to opportunistic infections in woody plant degrading pathogens of Botryosphaeriaceae.</title>
        <authorList>
            <person name="Yan J.Y."/>
            <person name="Zhao W.S."/>
            <person name="Chen Z."/>
            <person name="Xing Q.K."/>
            <person name="Zhang W."/>
            <person name="Chethana K.W.T."/>
            <person name="Xue M.F."/>
            <person name="Xu J.P."/>
            <person name="Phillips A.J.L."/>
            <person name="Wang Y."/>
            <person name="Liu J.H."/>
            <person name="Liu M."/>
            <person name="Zhou Y."/>
            <person name="Jayawardena R.S."/>
            <person name="Manawasinghe I.S."/>
            <person name="Huang J.B."/>
            <person name="Qiao G.H."/>
            <person name="Fu C.Y."/>
            <person name="Guo F.F."/>
            <person name="Dissanayake A.J."/>
            <person name="Peng Y.L."/>
            <person name="Hyde K.D."/>
            <person name="Li X.H."/>
        </authorList>
    </citation>
    <scope>NUCLEOTIDE SEQUENCE</scope>
    <source>
        <strain evidence="4">CSS-01s</strain>
    </source>
</reference>
<feature type="domain" description="Chromo" evidence="3">
    <location>
        <begin position="14"/>
        <end position="63"/>
    </location>
</feature>
<feature type="compositionally biased region" description="Basic and acidic residues" evidence="2">
    <location>
        <begin position="502"/>
        <end position="514"/>
    </location>
</feature>
<feature type="compositionally biased region" description="Polar residues" evidence="2">
    <location>
        <begin position="98"/>
        <end position="119"/>
    </location>
</feature>
<dbReference type="AlphaFoldDB" id="A0A8H7IP04"/>
<evidence type="ECO:0000256" key="1">
    <source>
        <dbReference type="ARBA" id="ARBA00011353"/>
    </source>
</evidence>
<evidence type="ECO:0000313" key="4">
    <source>
        <dbReference type="EMBL" id="KAF9629131.1"/>
    </source>
</evidence>
<dbReference type="Pfam" id="PF00385">
    <property type="entry name" value="Chromo"/>
    <property type="match status" value="1"/>
</dbReference>
<feature type="compositionally biased region" description="Polar residues" evidence="2">
    <location>
        <begin position="193"/>
        <end position="220"/>
    </location>
</feature>
<feature type="compositionally biased region" description="Low complexity" evidence="2">
    <location>
        <begin position="250"/>
        <end position="259"/>
    </location>
</feature>
<dbReference type="SMART" id="SM00298">
    <property type="entry name" value="CHROMO"/>
    <property type="match status" value="1"/>
</dbReference>
<accession>A0A8H7IP04</accession>
<dbReference type="PROSITE" id="PS50013">
    <property type="entry name" value="CHROMO_2"/>
    <property type="match status" value="1"/>
</dbReference>
<dbReference type="InterPro" id="IPR016197">
    <property type="entry name" value="Chromo-like_dom_sf"/>
</dbReference>
<dbReference type="CDD" id="cd00024">
    <property type="entry name" value="CD_CSD"/>
    <property type="match status" value="1"/>
</dbReference>
<gene>
    <name evidence="4" type="ORF">BFW01_g10334</name>
</gene>
<feature type="region of interest" description="Disordered" evidence="2">
    <location>
        <begin position="1"/>
        <end position="33"/>
    </location>
</feature>
<dbReference type="SUPFAM" id="SSF54160">
    <property type="entry name" value="Chromo domain-like"/>
    <property type="match status" value="1"/>
</dbReference>
<evidence type="ECO:0000313" key="5">
    <source>
        <dbReference type="Proteomes" id="UP000627934"/>
    </source>
</evidence>
<dbReference type="InterPro" id="IPR000953">
    <property type="entry name" value="Chromo/chromo_shadow_dom"/>
</dbReference>
<dbReference type="Gene3D" id="2.40.50.40">
    <property type="match status" value="1"/>
</dbReference>
<name>A0A8H7IP04_9PEZI</name>
<feature type="compositionally biased region" description="Low complexity" evidence="2">
    <location>
        <begin position="80"/>
        <end position="97"/>
    </location>
</feature>
<feature type="compositionally biased region" description="Basic and acidic residues" evidence="2">
    <location>
        <begin position="753"/>
        <end position="784"/>
    </location>
</feature>
<comment type="subunit">
    <text evidence="1">Component of the NuA4 histone acetyltransferase complex.</text>
</comment>
<feature type="region of interest" description="Disordered" evidence="2">
    <location>
        <begin position="193"/>
        <end position="311"/>
    </location>
</feature>
<feature type="compositionally biased region" description="Acidic residues" evidence="2">
    <location>
        <begin position="284"/>
        <end position="309"/>
    </location>
</feature>
<evidence type="ECO:0000256" key="2">
    <source>
        <dbReference type="SAM" id="MobiDB-lite"/>
    </source>
</evidence>
<feature type="region of interest" description="Disordered" evidence="2">
    <location>
        <begin position="502"/>
        <end position="522"/>
    </location>
</feature>
<dbReference type="GO" id="GO:0006338">
    <property type="term" value="P:chromatin remodeling"/>
    <property type="evidence" value="ECO:0007669"/>
    <property type="project" value="UniProtKB-ARBA"/>
</dbReference>
<proteinExistence type="predicted"/>
<feature type="compositionally biased region" description="Basic and acidic residues" evidence="2">
    <location>
        <begin position="16"/>
        <end position="26"/>
    </location>
</feature>
<protein>
    <recommendedName>
        <fullName evidence="3">Chromo domain-containing protein</fullName>
    </recommendedName>
</protein>
<feature type="region of interest" description="Disordered" evidence="2">
    <location>
        <begin position="733"/>
        <end position="888"/>
    </location>
</feature>
<evidence type="ECO:0000259" key="3">
    <source>
        <dbReference type="PROSITE" id="PS50013"/>
    </source>
</evidence>
<dbReference type="EMBL" id="MDYX01000024">
    <property type="protein sequence ID" value="KAF9629131.1"/>
    <property type="molecule type" value="Genomic_DNA"/>
</dbReference>
<feature type="region of interest" description="Disordered" evidence="2">
    <location>
        <begin position="66"/>
        <end position="126"/>
    </location>
</feature>
<reference evidence="4" key="1">
    <citation type="submission" date="2016-08" db="EMBL/GenBank/DDBJ databases">
        <authorList>
            <person name="Yan J."/>
        </authorList>
    </citation>
    <scope>NUCLEOTIDE SEQUENCE</scope>
    <source>
        <strain evidence="4">CSS-01s</strain>
    </source>
</reference>